<protein>
    <submittedName>
        <fullName evidence="2">Stage V sporulation protein AEB</fullName>
    </submittedName>
</protein>
<evidence type="ECO:0000313" key="2">
    <source>
        <dbReference type="EMBL" id="KLI03029.1"/>
    </source>
</evidence>
<gene>
    <name evidence="2" type="ORF">SINU_04860</name>
</gene>
<accession>A0A0U1QQE5</accession>
<dbReference type="Pfam" id="PF03862">
    <property type="entry name" value="SpoVAC_SpoVAEB"/>
    <property type="match status" value="1"/>
</dbReference>
<dbReference type="PANTHER" id="PTHR38450:SF2">
    <property type="entry name" value="STAGE V SPORULATION PROTEIN AEB"/>
    <property type="match status" value="1"/>
</dbReference>
<dbReference type="NCBIfam" id="TIGR02839">
    <property type="entry name" value="spore_V_AE"/>
    <property type="match status" value="1"/>
</dbReference>
<feature type="transmembrane region" description="Helical" evidence="1">
    <location>
        <begin position="31"/>
        <end position="48"/>
    </location>
</feature>
<sequence length="116" mass="12067">MIFVYAFLVGGGICVVGQLLMDVFKLTPAHVVATFVVIGAALDVFGIYDHLIEFAGAGATVPITSFGHSLLHGAMAEGHEHGYLGIAMGIFKLTSAGITSAILFGFIVALIFKPKG</sequence>
<dbReference type="EMBL" id="AFVQ02000058">
    <property type="protein sequence ID" value="KLI03029.1"/>
    <property type="molecule type" value="Genomic_DNA"/>
</dbReference>
<keyword evidence="1" id="KW-0812">Transmembrane</keyword>
<organism evidence="2 3">
    <name type="scientific">Sporolactobacillus inulinus CASD</name>
    <dbReference type="NCBI Taxonomy" id="1069536"/>
    <lineage>
        <taxon>Bacteria</taxon>
        <taxon>Bacillati</taxon>
        <taxon>Bacillota</taxon>
        <taxon>Bacilli</taxon>
        <taxon>Bacillales</taxon>
        <taxon>Sporolactobacillaceae</taxon>
        <taxon>Sporolactobacillus</taxon>
    </lineage>
</organism>
<dbReference type="InterPro" id="IPR005562">
    <property type="entry name" value="SpoVA"/>
</dbReference>
<evidence type="ECO:0000313" key="3">
    <source>
        <dbReference type="Proteomes" id="UP000035553"/>
    </source>
</evidence>
<keyword evidence="1" id="KW-1133">Transmembrane helix</keyword>
<dbReference type="AlphaFoldDB" id="A0A0U1QQE5"/>
<reference evidence="2 3" key="1">
    <citation type="journal article" date="2011" name="J. Bacteriol.">
        <title>Draft genome sequence of Sporolactobacillus inulinus strain CASD, an efficient D-lactic acid-producing bacterium with high-concentration lactate tolerance capability.</title>
        <authorList>
            <person name="Yu B."/>
            <person name="Su F."/>
            <person name="Wang L."/>
            <person name="Xu K."/>
            <person name="Zhao B."/>
            <person name="Xu P."/>
        </authorList>
    </citation>
    <scope>NUCLEOTIDE SEQUENCE [LARGE SCALE GENOMIC DNA]</scope>
    <source>
        <strain evidence="2 3">CASD</strain>
    </source>
</reference>
<keyword evidence="1" id="KW-0472">Membrane</keyword>
<dbReference type="STRING" id="1069536.SINU_04860"/>
<name>A0A0U1QQE5_9BACL</name>
<proteinExistence type="predicted"/>
<dbReference type="PANTHER" id="PTHR38450">
    <property type="entry name" value="STAGE V SPORULATION PROTEIN AC-RELATED"/>
    <property type="match status" value="1"/>
</dbReference>
<feature type="transmembrane region" description="Helical" evidence="1">
    <location>
        <begin position="54"/>
        <end position="71"/>
    </location>
</feature>
<comment type="caution">
    <text evidence="2">The sequence shown here is derived from an EMBL/GenBank/DDBJ whole genome shotgun (WGS) entry which is preliminary data.</text>
</comment>
<dbReference type="Proteomes" id="UP000035553">
    <property type="component" value="Unassembled WGS sequence"/>
</dbReference>
<dbReference type="RefSeq" id="WP_010027223.1">
    <property type="nucleotide sequence ID" value="NZ_AFVQ02000058.1"/>
</dbReference>
<keyword evidence="3" id="KW-1185">Reference proteome</keyword>
<dbReference type="OrthoDB" id="9797988at2"/>
<feature type="transmembrane region" description="Helical" evidence="1">
    <location>
        <begin position="6"/>
        <end position="24"/>
    </location>
</feature>
<dbReference type="InterPro" id="IPR014204">
    <property type="entry name" value="Spore_V_AE"/>
</dbReference>
<feature type="transmembrane region" description="Helical" evidence="1">
    <location>
        <begin position="83"/>
        <end position="112"/>
    </location>
</feature>
<evidence type="ECO:0000256" key="1">
    <source>
        <dbReference type="SAM" id="Phobius"/>
    </source>
</evidence>